<dbReference type="OrthoDB" id="9801978at2"/>
<evidence type="ECO:0000256" key="1">
    <source>
        <dbReference type="ARBA" id="ARBA00022490"/>
    </source>
</evidence>
<comment type="function">
    <text evidence="10 11">Involved in cell wall formation. Catalyzes the final step in the synthesis of UDP-N-acetylmuramoyl-pentapeptide, the precursor of murein.</text>
</comment>
<feature type="domain" description="Mur ligase C-terminal" evidence="13">
    <location>
        <begin position="307"/>
        <end position="425"/>
    </location>
</feature>
<dbReference type="STRING" id="1122973.GCA_000379925_00971"/>
<dbReference type="InterPro" id="IPR036565">
    <property type="entry name" value="Mur-like_cat_sf"/>
</dbReference>
<dbReference type="InterPro" id="IPR013221">
    <property type="entry name" value="Mur_ligase_cen"/>
</dbReference>
<keyword evidence="16" id="KW-1185">Reference proteome</keyword>
<dbReference type="InterPro" id="IPR035911">
    <property type="entry name" value="MurE/MurF_N"/>
</dbReference>
<feature type="domain" description="Mur ligase N-terminal catalytic" evidence="12">
    <location>
        <begin position="17"/>
        <end position="85"/>
    </location>
</feature>
<proteinExistence type="inferred from homology"/>
<comment type="similarity">
    <text evidence="10">Belongs to the MurCDEF family. MurF subfamily.</text>
</comment>
<dbReference type="EC" id="6.3.2.10" evidence="10 11"/>
<keyword evidence="1 10" id="KW-0963">Cytoplasm</keyword>
<dbReference type="SUPFAM" id="SSF63418">
    <property type="entry name" value="MurE/MurF N-terminal domain"/>
    <property type="match status" value="1"/>
</dbReference>
<evidence type="ECO:0000259" key="13">
    <source>
        <dbReference type="Pfam" id="PF02875"/>
    </source>
</evidence>
<dbReference type="Pfam" id="PF02875">
    <property type="entry name" value="Mur_ligase_C"/>
    <property type="match status" value="1"/>
</dbReference>
<dbReference type="HAMAP" id="MF_02019">
    <property type="entry name" value="MurF"/>
    <property type="match status" value="1"/>
</dbReference>
<feature type="binding site" evidence="10">
    <location>
        <begin position="100"/>
        <end position="106"/>
    </location>
    <ligand>
        <name>ATP</name>
        <dbReference type="ChEBI" id="CHEBI:30616"/>
    </ligand>
</feature>
<dbReference type="InterPro" id="IPR036615">
    <property type="entry name" value="Mur_ligase_C_dom_sf"/>
</dbReference>
<keyword evidence="9 10" id="KW-0961">Cell wall biogenesis/degradation</keyword>
<evidence type="ECO:0000313" key="16">
    <source>
        <dbReference type="Proteomes" id="UP000297225"/>
    </source>
</evidence>
<dbReference type="Pfam" id="PF08245">
    <property type="entry name" value="Mur_ligase_M"/>
    <property type="match status" value="1"/>
</dbReference>
<dbReference type="GO" id="GO:0005737">
    <property type="term" value="C:cytoplasm"/>
    <property type="evidence" value="ECO:0007669"/>
    <property type="project" value="UniProtKB-SubCell"/>
</dbReference>
<keyword evidence="5 10" id="KW-0067">ATP-binding</keyword>
<evidence type="ECO:0000256" key="8">
    <source>
        <dbReference type="ARBA" id="ARBA00023306"/>
    </source>
</evidence>
<dbReference type="GO" id="GO:0005524">
    <property type="term" value="F:ATP binding"/>
    <property type="evidence" value="ECO:0007669"/>
    <property type="project" value="UniProtKB-UniRule"/>
</dbReference>
<keyword evidence="8 10" id="KW-0131">Cell cycle</keyword>
<evidence type="ECO:0000256" key="5">
    <source>
        <dbReference type="ARBA" id="ARBA00022840"/>
    </source>
</evidence>
<dbReference type="GO" id="GO:0051301">
    <property type="term" value="P:cell division"/>
    <property type="evidence" value="ECO:0007669"/>
    <property type="project" value="UniProtKB-KW"/>
</dbReference>
<keyword evidence="2 10" id="KW-0436">Ligase</keyword>
<dbReference type="GO" id="GO:0047480">
    <property type="term" value="F:UDP-N-acetylmuramoyl-tripeptide-D-alanyl-D-alanine ligase activity"/>
    <property type="evidence" value="ECO:0007669"/>
    <property type="project" value="UniProtKB-UniRule"/>
</dbReference>
<dbReference type="SUPFAM" id="SSF53244">
    <property type="entry name" value="MurD-like peptide ligases, peptide-binding domain"/>
    <property type="match status" value="1"/>
</dbReference>
<dbReference type="Gene3D" id="3.90.190.20">
    <property type="entry name" value="Mur ligase, C-terminal domain"/>
    <property type="match status" value="1"/>
</dbReference>
<name>A0A4Y8WPL9_9PORP</name>
<dbReference type="Proteomes" id="UP000297225">
    <property type="component" value="Unassembled WGS sequence"/>
</dbReference>
<dbReference type="Gene3D" id="3.40.1390.10">
    <property type="entry name" value="MurE/MurF, N-terminal domain"/>
    <property type="match status" value="1"/>
</dbReference>
<evidence type="ECO:0000256" key="3">
    <source>
        <dbReference type="ARBA" id="ARBA00022618"/>
    </source>
</evidence>
<evidence type="ECO:0000259" key="14">
    <source>
        <dbReference type="Pfam" id="PF08245"/>
    </source>
</evidence>
<dbReference type="GO" id="GO:0071555">
    <property type="term" value="P:cell wall organization"/>
    <property type="evidence" value="ECO:0007669"/>
    <property type="project" value="UniProtKB-KW"/>
</dbReference>
<dbReference type="Pfam" id="PF01225">
    <property type="entry name" value="Mur_ligase"/>
    <property type="match status" value="1"/>
</dbReference>
<sequence length="448" mass="49381">MDIELLYRTYLACGMEVTTDSRRVPEGALFFALKGENFDGNSYALSALGKGAKYCVVSRPELAKEDARCIYVEDTLLALQLLAHYHRMQRQDIPVIGITGTNGKTTTKELMASCLTQAWDTLYTQGNLNNHIGVPLTLLRLRPQHRVAIVEMGASHPGDIEELCNIACPTIGVITNVGKAHLEGFGSVEGVLKTKSELYRHLINSGKSFVLNRDDQRLSKKWRTGYVQSFGLQALSGKGYMRGEVVSNTPFLTMKVYFEGRSYAVATHLVGEYNAHNILAAMSIATAVGLDMESCVKGVEEYRPANHRSQLIQGTEGRRIIADAYNANPSSMMVALRNLANTEGAHRIALLGDMRELGKESQEEHRAIVEWLMAHPEIEARLVGQEFHQVAPATIAHYPDAQVIGQLLSDAQPFAPDTVVLLKGSHGIALEQLLPKLQQLIGYDEHGQ</sequence>
<comment type="caution">
    <text evidence="15">The sequence shown here is derived from an EMBL/GenBank/DDBJ whole genome shotgun (WGS) entry which is preliminary data.</text>
</comment>
<comment type="subcellular location">
    <subcellularLocation>
        <location evidence="10 11">Cytoplasm</location>
    </subcellularLocation>
</comment>
<evidence type="ECO:0000259" key="12">
    <source>
        <dbReference type="Pfam" id="PF01225"/>
    </source>
</evidence>
<comment type="pathway">
    <text evidence="10 11">Cell wall biogenesis; peptidoglycan biosynthesis.</text>
</comment>
<dbReference type="Gene3D" id="3.40.1190.10">
    <property type="entry name" value="Mur-like, catalytic domain"/>
    <property type="match status" value="1"/>
</dbReference>
<dbReference type="NCBIfam" id="TIGR01143">
    <property type="entry name" value="murF"/>
    <property type="match status" value="1"/>
</dbReference>
<reference evidence="15 16" key="1">
    <citation type="submission" date="2019-03" db="EMBL/GenBank/DDBJ databases">
        <title>Porphyromonas levii Isolated from the Uterus of Dairy Cows.</title>
        <authorList>
            <person name="Francis A.M."/>
        </authorList>
    </citation>
    <scope>NUCLEOTIDE SEQUENCE [LARGE SCALE GENOMIC DNA]</scope>
    <source>
        <strain evidence="15 16">AF5678</strain>
    </source>
</reference>
<evidence type="ECO:0000256" key="6">
    <source>
        <dbReference type="ARBA" id="ARBA00022960"/>
    </source>
</evidence>
<dbReference type="InterPro" id="IPR051046">
    <property type="entry name" value="MurCDEF_CellWall_CoF430Synth"/>
</dbReference>
<evidence type="ECO:0000256" key="11">
    <source>
        <dbReference type="RuleBase" id="RU004136"/>
    </source>
</evidence>
<evidence type="ECO:0000256" key="2">
    <source>
        <dbReference type="ARBA" id="ARBA00022598"/>
    </source>
</evidence>
<dbReference type="GO" id="GO:0009252">
    <property type="term" value="P:peptidoglycan biosynthetic process"/>
    <property type="evidence" value="ECO:0007669"/>
    <property type="project" value="UniProtKB-UniRule"/>
</dbReference>
<gene>
    <name evidence="10" type="primary">murF</name>
    <name evidence="15" type="ORF">E4P47_04120</name>
</gene>
<protein>
    <recommendedName>
        <fullName evidence="10 11">UDP-N-acetylmuramoyl-tripeptide--D-alanyl-D-alanine ligase</fullName>
        <ecNumber evidence="10 11">6.3.2.10</ecNumber>
    </recommendedName>
    <alternativeName>
        <fullName evidence="10">D-alanyl-D-alanine-adding enzyme</fullName>
    </alternativeName>
</protein>
<dbReference type="EMBL" id="SPNC01000044">
    <property type="protein sequence ID" value="TFH95611.1"/>
    <property type="molecule type" value="Genomic_DNA"/>
</dbReference>
<dbReference type="SUPFAM" id="SSF53623">
    <property type="entry name" value="MurD-like peptide ligases, catalytic domain"/>
    <property type="match status" value="1"/>
</dbReference>
<evidence type="ECO:0000256" key="10">
    <source>
        <dbReference type="HAMAP-Rule" id="MF_02019"/>
    </source>
</evidence>
<evidence type="ECO:0000256" key="9">
    <source>
        <dbReference type="ARBA" id="ARBA00023316"/>
    </source>
</evidence>
<dbReference type="InterPro" id="IPR004101">
    <property type="entry name" value="Mur_ligase_C"/>
</dbReference>
<dbReference type="PANTHER" id="PTHR43024:SF1">
    <property type="entry name" value="UDP-N-ACETYLMURAMOYL-TRIPEPTIDE--D-ALANYL-D-ALANINE LIGASE"/>
    <property type="match status" value="1"/>
</dbReference>
<dbReference type="UniPathway" id="UPA00219"/>
<dbReference type="PANTHER" id="PTHR43024">
    <property type="entry name" value="UDP-N-ACETYLMURAMOYL-TRIPEPTIDE--D-ALANYL-D-ALANINE LIGASE"/>
    <property type="match status" value="1"/>
</dbReference>
<comment type="catalytic activity">
    <reaction evidence="10 11">
        <text>D-alanyl-D-alanine + UDP-N-acetyl-alpha-D-muramoyl-L-alanyl-gamma-D-glutamyl-meso-2,6-diaminopimelate + ATP = UDP-N-acetyl-alpha-D-muramoyl-L-alanyl-gamma-D-glutamyl-meso-2,6-diaminopimeloyl-D-alanyl-D-alanine + ADP + phosphate + H(+)</text>
        <dbReference type="Rhea" id="RHEA:28374"/>
        <dbReference type="ChEBI" id="CHEBI:15378"/>
        <dbReference type="ChEBI" id="CHEBI:30616"/>
        <dbReference type="ChEBI" id="CHEBI:43474"/>
        <dbReference type="ChEBI" id="CHEBI:57822"/>
        <dbReference type="ChEBI" id="CHEBI:61386"/>
        <dbReference type="ChEBI" id="CHEBI:83905"/>
        <dbReference type="ChEBI" id="CHEBI:456216"/>
        <dbReference type="EC" id="6.3.2.10"/>
    </reaction>
</comment>
<evidence type="ECO:0000256" key="7">
    <source>
        <dbReference type="ARBA" id="ARBA00022984"/>
    </source>
</evidence>
<keyword evidence="4 10" id="KW-0547">Nucleotide-binding</keyword>
<evidence type="ECO:0000313" key="15">
    <source>
        <dbReference type="EMBL" id="TFH95611.1"/>
    </source>
</evidence>
<dbReference type="GO" id="GO:0008360">
    <property type="term" value="P:regulation of cell shape"/>
    <property type="evidence" value="ECO:0007669"/>
    <property type="project" value="UniProtKB-KW"/>
</dbReference>
<keyword evidence="7 10" id="KW-0573">Peptidoglycan synthesis</keyword>
<dbReference type="InterPro" id="IPR000713">
    <property type="entry name" value="Mur_ligase_N"/>
</dbReference>
<accession>A0A4Y8WPL9</accession>
<organism evidence="15 16">
    <name type="scientific">Porphyromonas levii</name>
    <dbReference type="NCBI Taxonomy" id="28114"/>
    <lineage>
        <taxon>Bacteria</taxon>
        <taxon>Pseudomonadati</taxon>
        <taxon>Bacteroidota</taxon>
        <taxon>Bacteroidia</taxon>
        <taxon>Bacteroidales</taxon>
        <taxon>Porphyromonadaceae</taxon>
        <taxon>Porphyromonas</taxon>
    </lineage>
</organism>
<keyword evidence="3 10" id="KW-0132">Cell division</keyword>
<evidence type="ECO:0000256" key="4">
    <source>
        <dbReference type="ARBA" id="ARBA00022741"/>
    </source>
</evidence>
<dbReference type="AlphaFoldDB" id="A0A4Y8WPL9"/>
<dbReference type="InterPro" id="IPR005863">
    <property type="entry name" value="UDP-N-AcMur_synth"/>
</dbReference>
<dbReference type="GO" id="GO:0008766">
    <property type="term" value="F:UDP-N-acetylmuramoylalanyl-D-glutamyl-2,6-diaminopimelate-D-alanyl-D-alanine ligase activity"/>
    <property type="evidence" value="ECO:0007669"/>
    <property type="project" value="RHEA"/>
</dbReference>
<keyword evidence="6 10" id="KW-0133">Cell shape</keyword>
<feature type="domain" description="Mur ligase central" evidence="14">
    <location>
        <begin position="98"/>
        <end position="284"/>
    </location>
</feature>